<proteinExistence type="predicted"/>
<feature type="transmembrane region" description="Helical" evidence="1">
    <location>
        <begin position="182"/>
        <end position="207"/>
    </location>
</feature>
<protein>
    <recommendedName>
        <fullName evidence="4">Beta-carotene 15,15'-monooxygenase</fullName>
    </recommendedName>
</protein>
<feature type="transmembrane region" description="Helical" evidence="1">
    <location>
        <begin position="54"/>
        <end position="85"/>
    </location>
</feature>
<dbReference type="InterPro" id="IPR045625">
    <property type="entry name" value="DUF6427"/>
</dbReference>
<feature type="transmembrane region" description="Helical" evidence="1">
    <location>
        <begin position="105"/>
        <end position="132"/>
    </location>
</feature>
<keyword evidence="3" id="KW-1185">Reference proteome</keyword>
<dbReference type="Proteomes" id="UP001501758">
    <property type="component" value="Unassembled WGS sequence"/>
</dbReference>
<evidence type="ECO:0000256" key="1">
    <source>
        <dbReference type="SAM" id="Phobius"/>
    </source>
</evidence>
<keyword evidence="1" id="KW-1133">Transmembrane helix</keyword>
<comment type="caution">
    <text evidence="2">The sequence shown here is derived from an EMBL/GenBank/DDBJ whole genome shotgun (WGS) entry which is preliminary data.</text>
</comment>
<feature type="transmembrane region" description="Helical" evidence="1">
    <location>
        <begin position="219"/>
        <end position="237"/>
    </location>
</feature>
<dbReference type="EMBL" id="BAAAGE010000001">
    <property type="protein sequence ID" value="GAA0714400.1"/>
    <property type="molecule type" value="Genomic_DNA"/>
</dbReference>
<keyword evidence="1" id="KW-0472">Membrane</keyword>
<evidence type="ECO:0000313" key="3">
    <source>
        <dbReference type="Proteomes" id="UP001501758"/>
    </source>
</evidence>
<organism evidence="2 3">
    <name type="scientific">Aquimarina litoralis</name>
    <dbReference type="NCBI Taxonomy" id="584605"/>
    <lineage>
        <taxon>Bacteria</taxon>
        <taxon>Pseudomonadati</taxon>
        <taxon>Bacteroidota</taxon>
        <taxon>Flavobacteriia</taxon>
        <taxon>Flavobacteriales</taxon>
        <taxon>Flavobacteriaceae</taxon>
        <taxon>Aquimarina</taxon>
    </lineage>
</organism>
<name>A0ABN1IIC7_9FLAO</name>
<gene>
    <name evidence="2" type="ORF">GCM10009430_07550</name>
</gene>
<sequence length="286" mass="32600">MFLLYVTAYYKTDFSLDYISILMFLGGSVVYILAMLVLNLVTQKNDLTQKSTNTILLFAFLTALLPNSLINPYILLANLLVILGIRSTLSLRNGKHIKSKILDASLFISLASVAYFWSIGFMIFVFLGILFFEPKNYRNWLIPGISLIATYVLSNCFTLLVYDNIFTIFDYVDPISFSFNNYINQQSVFSVGVIAICALFFFTIYFLRFNRKSTKLKPILRLIISQWIIALAIIAIAPNKNTSEIVFVTAPLAIIGTTYLEMDQGKLVKEINIWIFLLLPFVILLF</sequence>
<accession>A0ABN1IIC7</accession>
<keyword evidence="1" id="KW-0812">Transmembrane</keyword>
<evidence type="ECO:0008006" key="4">
    <source>
        <dbReference type="Google" id="ProtNLM"/>
    </source>
</evidence>
<feature type="transmembrane region" description="Helical" evidence="1">
    <location>
        <begin position="20"/>
        <end position="42"/>
    </location>
</feature>
<feature type="transmembrane region" description="Helical" evidence="1">
    <location>
        <begin position="139"/>
        <end position="162"/>
    </location>
</feature>
<feature type="transmembrane region" description="Helical" evidence="1">
    <location>
        <begin position="267"/>
        <end position="285"/>
    </location>
</feature>
<feature type="transmembrane region" description="Helical" evidence="1">
    <location>
        <begin position="243"/>
        <end position="260"/>
    </location>
</feature>
<dbReference type="Pfam" id="PF19992">
    <property type="entry name" value="DUF6427"/>
    <property type="match status" value="1"/>
</dbReference>
<evidence type="ECO:0000313" key="2">
    <source>
        <dbReference type="EMBL" id="GAA0714400.1"/>
    </source>
</evidence>
<reference evidence="2 3" key="1">
    <citation type="journal article" date="2019" name="Int. J. Syst. Evol. Microbiol.">
        <title>The Global Catalogue of Microorganisms (GCM) 10K type strain sequencing project: providing services to taxonomists for standard genome sequencing and annotation.</title>
        <authorList>
            <consortium name="The Broad Institute Genomics Platform"/>
            <consortium name="The Broad Institute Genome Sequencing Center for Infectious Disease"/>
            <person name="Wu L."/>
            <person name="Ma J."/>
        </authorList>
    </citation>
    <scope>NUCLEOTIDE SEQUENCE [LARGE SCALE GENOMIC DNA]</scope>
    <source>
        <strain evidence="2 3">JCM 15974</strain>
    </source>
</reference>